<keyword evidence="1" id="KW-0119">Carbohydrate metabolism</keyword>
<dbReference type="Pfam" id="PF00759">
    <property type="entry name" value="Glyco_hydro_9"/>
    <property type="match status" value="1"/>
</dbReference>
<evidence type="ECO:0000256" key="2">
    <source>
        <dbReference type="ARBA" id="ARBA00023326"/>
    </source>
</evidence>
<reference evidence="5" key="1">
    <citation type="submission" date="2022-07" db="EMBL/GenBank/DDBJ databases">
        <title>Ectorhizobium quercum gen.nov., sp. nov.</title>
        <authorList>
            <person name="Ma T."/>
            <person name="Li Y."/>
        </authorList>
    </citation>
    <scope>NUCLEOTIDE SEQUENCE</scope>
    <source>
        <strain evidence="5">BDR2-2</strain>
    </source>
</reference>
<dbReference type="RefSeq" id="WP_306409631.1">
    <property type="nucleotide sequence ID" value="NZ_JANFPI010000001.1"/>
</dbReference>
<dbReference type="SUPFAM" id="SSF48208">
    <property type="entry name" value="Six-hairpin glycosidases"/>
    <property type="match status" value="1"/>
</dbReference>
<dbReference type="InterPro" id="IPR001701">
    <property type="entry name" value="Glyco_hydro_9"/>
</dbReference>
<keyword evidence="3" id="KW-0732">Signal</keyword>
<evidence type="ECO:0000259" key="4">
    <source>
        <dbReference type="Pfam" id="PF00759"/>
    </source>
</evidence>
<evidence type="ECO:0000256" key="1">
    <source>
        <dbReference type="ARBA" id="ARBA00023277"/>
    </source>
</evidence>
<keyword evidence="6" id="KW-1185">Reference proteome</keyword>
<evidence type="ECO:0000313" key="5">
    <source>
        <dbReference type="EMBL" id="MCX8995863.1"/>
    </source>
</evidence>
<keyword evidence="5" id="KW-0378">Hydrolase</keyword>
<feature type="signal peptide" evidence="3">
    <location>
        <begin position="1"/>
        <end position="21"/>
    </location>
</feature>
<dbReference type="Proteomes" id="UP001208771">
    <property type="component" value="Unassembled WGS sequence"/>
</dbReference>
<gene>
    <name evidence="5" type="ORF">NOF55_01950</name>
</gene>
<dbReference type="InterPro" id="IPR008928">
    <property type="entry name" value="6-hairpin_glycosidase_sf"/>
</dbReference>
<evidence type="ECO:0000256" key="3">
    <source>
        <dbReference type="SAM" id="SignalP"/>
    </source>
</evidence>
<dbReference type="AlphaFoldDB" id="A0AAE3MVT5"/>
<dbReference type="GO" id="GO:0004553">
    <property type="term" value="F:hydrolase activity, hydrolyzing O-glycosyl compounds"/>
    <property type="evidence" value="ECO:0007669"/>
    <property type="project" value="InterPro"/>
</dbReference>
<name>A0AAE3MVT5_9HYPH</name>
<dbReference type="Gene3D" id="1.50.10.10">
    <property type="match status" value="1"/>
</dbReference>
<dbReference type="InterPro" id="IPR012341">
    <property type="entry name" value="6hp_glycosidase-like_sf"/>
</dbReference>
<feature type="domain" description="Glycoside hydrolase family 9" evidence="4">
    <location>
        <begin position="470"/>
        <end position="817"/>
    </location>
</feature>
<evidence type="ECO:0000313" key="6">
    <source>
        <dbReference type="Proteomes" id="UP001208771"/>
    </source>
</evidence>
<protein>
    <submittedName>
        <fullName evidence="5">Glycoside hydrolase family 9 protein</fullName>
    </submittedName>
</protein>
<dbReference type="EMBL" id="JANFPI010000001">
    <property type="protein sequence ID" value="MCX8995863.1"/>
    <property type="molecule type" value="Genomic_DNA"/>
</dbReference>
<accession>A0AAE3MVT5</accession>
<keyword evidence="2" id="KW-0624">Polysaccharide degradation</keyword>
<proteinExistence type="predicted"/>
<sequence length="913" mass="100050">MKHFLILCLSLHLLCPAFALASPPPDPALHVHDITMAAPDIIAVEIHDSAFLSGEIVELDRPRPEAVGTWVFHENRWGLVIGPQRRHLRMSDVPPDRFLERAAFDRPDAYRIDGDNRVVAVYRKSMPRSSGLYRGDGGTTQTGASFRHMLYLKLDRALETGPHRIAWPQETFPATDFAFDPLTTRALAIRATQIGHRSHDLGKAAYLALWLPGGPDHGAVNFRTYGIEAFSVVDASGREVFSAPIRLRSGPADPEPANGLPSPLVDYADGTPQPVEDFQPGEPPRITAPGHGLRDGTRVLLERMGGEQDASGLLATVAEADADTFALVDLDGPIPQTAAAGATFTSTHRSNRAGTFVFELDYSDWVPAASGEYRLHIDGLGVSDTFTVSDDRWMALARNGFAGLYNHRSGIPLDGRFGFTRPAAFRPGPDMAIAESKLPLSWTSNWPGGFISFEQGPKPDWVTGRTVPDDYWGGYMDAGDWDRRIQHLVISDAFIDLFERLPPEKRTVSAGIPKSGEVLPHPAYRDADSLPDLLHEAIWNVDFYRRLQMPDGSIRGGIESSEHPMPGSTSFLEHLPVYAYAPDHIATYRYAASAARLARVLRDAGQPALADLFRASALHAWDAAERATADPDAFYADAIAAATKAGAFNDVPWEERKAALQDSAGDFRVAAAASLFRLEGEASHAEIVEEAWRGGWDLYLHKGDAAWDYHQSANADPAIRTAIGETILRESELLLSAQSSLAYPSMKHPYAPAGWGQGGPPDFGQTQLLFRAYQLNGNPAIIRLMEQTMHGLHGANQLGLSFTTGIGVRGIEHPLHEDHRSMGIPVPPGITIYGWAPQSASAYGWVFGPEWSPLAEVGPERIVATRRIEPHRFTLPFFEYLVEHPAVIIQQEYTVDQAIGPVTFIALFLDSLQ</sequence>
<dbReference type="GO" id="GO:0000272">
    <property type="term" value="P:polysaccharide catabolic process"/>
    <property type="evidence" value="ECO:0007669"/>
    <property type="project" value="UniProtKB-KW"/>
</dbReference>
<organism evidence="5 6">
    <name type="scientific">Ectorhizobium quercum</name>
    <dbReference type="NCBI Taxonomy" id="2965071"/>
    <lineage>
        <taxon>Bacteria</taxon>
        <taxon>Pseudomonadati</taxon>
        <taxon>Pseudomonadota</taxon>
        <taxon>Alphaproteobacteria</taxon>
        <taxon>Hyphomicrobiales</taxon>
        <taxon>Rhizobiaceae</taxon>
        <taxon>Ectorhizobium</taxon>
    </lineage>
</organism>
<comment type="caution">
    <text evidence="5">The sequence shown here is derived from an EMBL/GenBank/DDBJ whole genome shotgun (WGS) entry which is preliminary data.</text>
</comment>
<feature type="chain" id="PRO_5042181801" evidence="3">
    <location>
        <begin position="22"/>
        <end position="913"/>
    </location>
</feature>